<evidence type="ECO:0000256" key="1">
    <source>
        <dbReference type="SAM" id="MobiDB-lite"/>
    </source>
</evidence>
<dbReference type="EMBL" id="CP042914">
    <property type="protein sequence ID" value="QEG39943.1"/>
    <property type="molecule type" value="Genomic_DNA"/>
</dbReference>
<feature type="region of interest" description="Disordered" evidence="1">
    <location>
        <begin position="36"/>
        <end position="59"/>
    </location>
</feature>
<feature type="compositionally biased region" description="Low complexity" evidence="1">
    <location>
        <begin position="140"/>
        <end position="169"/>
    </location>
</feature>
<dbReference type="KEGG" id="rul:UC8_19450"/>
<feature type="compositionally biased region" description="Low complexity" evidence="1">
    <location>
        <begin position="39"/>
        <end position="55"/>
    </location>
</feature>
<evidence type="ECO:0000256" key="2">
    <source>
        <dbReference type="SAM" id="Phobius"/>
    </source>
</evidence>
<name>A0A5B9R0Y7_9BACT</name>
<reference evidence="3 4" key="1">
    <citation type="submission" date="2019-08" db="EMBL/GenBank/DDBJ databases">
        <title>Deep-cultivation of Planctomycetes and their phenomic and genomic characterization uncovers novel biology.</title>
        <authorList>
            <person name="Wiegand S."/>
            <person name="Jogler M."/>
            <person name="Boedeker C."/>
            <person name="Pinto D."/>
            <person name="Vollmers J."/>
            <person name="Rivas-Marin E."/>
            <person name="Kohn T."/>
            <person name="Peeters S.H."/>
            <person name="Heuer A."/>
            <person name="Rast P."/>
            <person name="Oberbeckmann S."/>
            <person name="Bunk B."/>
            <person name="Jeske O."/>
            <person name="Meyerdierks A."/>
            <person name="Storesund J.E."/>
            <person name="Kallscheuer N."/>
            <person name="Luecker S."/>
            <person name="Lage O.M."/>
            <person name="Pohl T."/>
            <person name="Merkel B.J."/>
            <person name="Hornburger P."/>
            <person name="Mueller R.-W."/>
            <person name="Bruemmer F."/>
            <person name="Labrenz M."/>
            <person name="Spormann A.M."/>
            <person name="Op den Camp H."/>
            <person name="Overmann J."/>
            <person name="Amann R."/>
            <person name="Jetten M.S.M."/>
            <person name="Mascher T."/>
            <person name="Medema M.H."/>
            <person name="Devos D.P."/>
            <person name="Kaster A.-K."/>
            <person name="Ovreas L."/>
            <person name="Rohde M."/>
            <person name="Galperin M.Y."/>
            <person name="Jogler C."/>
        </authorList>
    </citation>
    <scope>NUCLEOTIDE SEQUENCE [LARGE SCALE GENOMIC DNA]</scope>
    <source>
        <strain evidence="3 4">UC8</strain>
    </source>
</reference>
<sequence length="335" mass="33654">MQLRCVNCDKTLEIPDSASGKKVRCPACMTTMLAPQTNPGAAPTSPPATGFTSATGVPHSAPDHGLPFATPAPSGSRTKVHCPNCDRPLALTAEVAGQIVSCPGCRRRMKMPLELPATPTAGNVSASNVPASNVLASNVPATSPSASGPTPSASAPAPASSPYSAGPTSNTGHPYGAAPASNVGNPYGAGGPPLGGMNSAGGNPYQTPIGGTGVVVGGHSEPITYVLPGIFMASVAGLSVLVSGAQVFFGVLGGINGQAPDAILAMLFFGIPLLINLLIVAGGIQMARRQSLTLCRIAAALAIVPLFGFCCVGNMPFGIWSMVVLMMDNANRDFH</sequence>
<keyword evidence="2" id="KW-0472">Membrane</keyword>
<evidence type="ECO:0000313" key="4">
    <source>
        <dbReference type="Proteomes" id="UP000325286"/>
    </source>
</evidence>
<proteinExistence type="predicted"/>
<keyword evidence="4" id="KW-1185">Reference proteome</keyword>
<dbReference type="RefSeq" id="WP_068136375.1">
    <property type="nucleotide sequence ID" value="NZ_CP042914.1"/>
</dbReference>
<keyword evidence="2" id="KW-0812">Transmembrane</keyword>
<feature type="transmembrane region" description="Helical" evidence="2">
    <location>
        <begin position="297"/>
        <end position="319"/>
    </location>
</feature>
<dbReference type="OrthoDB" id="290083at2"/>
<evidence type="ECO:0000313" key="3">
    <source>
        <dbReference type="EMBL" id="QEG39943.1"/>
    </source>
</evidence>
<keyword evidence="2" id="KW-1133">Transmembrane helix</keyword>
<dbReference type="AlphaFoldDB" id="A0A5B9R0Y7"/>
<feature type="transmembrane region" description="Helical" evidence="2">
    <location>
        <begin position="230"/>
        <end position="251"/>
    </location>
</feature>
<feature type="region of interest" description="Disordered" evidence="1">
    <location>
        <begin position="140"/>
        <end position="178"/>
    </location>
</feature>
<dbReference type="Proteomes" id="UP000325286">
    <property type="component" value="Chromosome"/>
</dbReference>
<feature type="transmembrane region" description="Helical" evidence="2">
    <location>
        <begin position="263"/>
        <end position="285"/>
    </location>
</feature>
<gene>
    <name evidence="3" type="ORF">UC8_19450</name>
</gene>
<organism evidence="3 4">
    <name type="scientific">Roseimaritima ulvae</name>
    <dbReference type="NCBI Taxonomy" id="980254"/>
    <lineage>
        <taxon>Bacteria</taxon>
        <taxon>Pseudomonadati</taxon>
        <taxon>Planctomycetota</taxon>
        <taxon>Planctomycetia</taxon>
        <taxon>Pirellulales</taxon>
        <taxon>Pirellulaceae</taxon>
        <taxon>Roseimaritima</taxon>
    </lineage>
</organism>
<protein>
    <submittedName>
        <fullName evidence="3">Uncharacterized protein</fullName>
    </submittedName>
</protein>
<accession>A0A5B9R0Y7</accession>